<accession>A0A8J8W294</accession>
<feature type="compositionally biased region" description="Polar residues" evidence="2">
    <location>
        <begin position="645"/>
        <end position="654"/>
    </location>
</feature>
<organism evidence="4 5">
    <name type="scientific">Penicillium ucsense</name>
    <dbReference type="NCBI Taxonomy" id="2839758"/>
    <lineage>
        <taxon>Eukaryota</taxon>
        <taxon>Fungi</taxon>
        <taxon>Dikarya</taxon>
        <taxon>Ascomycota</taxon>
        <taxon>Pezizomycotina</taxon>
        <taxon>Eurotiomycetes</taxon>
        <taxon>Eurotiomycetidae</taxon>
        <taxon>Eurotiales</taxon>
        <taxon>Aspergillaceae</taxon>
        <taxon>Penicillium</taxon>
    </lineage>
</organism>
<feature type="compositionally biased region" description="Low complexity" evidence="2">
    <location>
        <begin position="172"/>
        <end position="183"/>
    </location>
</feature>
<reference evidence="4" key="1">
    <citation type="journal article" date="2020" name="Front. Microbiol.">
        <title>Gene regulatory networks of Penicillium echinulatum 2HH and Penicillium oxalicum 114-2 inferred by a computational biology approach.</title>
        <authorList>
            <person name="Lenz A.R."/>
            <person name="Galan-Vasquez E."/>
            <person name="Balbinot E."/>
            <person name="De Abreu F.P."/>
            <person name="De Oliveira N.S."/>
            <person name="Da Rosa L.O."/>
            <person name="De Avila E Silva S."/>
            <person name="Camassola M."/>
            <person name="Dillon A.J.P."/>
            <person name="Perez-Rueda E."/>
        </authorList>
    </citation>
    <scope>NUCLEOTIDE SEQUENCE</scope>
    <source>
        <strain evidence="4">S1M29</strain>
    </source>
</reference>
<evidence type="ECO:0000313" key="5">
    <source>
        <dbReference type="Proteomes" id="UP000631181"/>
    </source>
</evidence>
<feature type="region of interest" description="Disordered" evidence="2">
    <location>
        <begin position="541"/>
        <end position="566"/>
    </location>
</feature>
<keyword evidence="1" id="KW-0677">Repeat</keyword>
<feature type="compositionally biased region" description="Polar residues" evidence="2">
    <location>
        <begin position="546"/>
        <end position="557"/>
    </location>
</feature>
<name>A0A8J8W294_9EURO</name>
<dbReference type="Gene3D" id="3.40.50.300">
    <property type="entry name" value="P-loop containing nucleotide triphosphate hydrolases"/>
    <property type="match status" value="1"/>
</dbReference>
<feature type="compositionally biased region" description="Low complexity" evidence="2">
    <location>
        <begin position="235"/>
        <end position="245"/>
    </location>
</feature>
<gene>
    <name evidence="4" type="ORF">PECM_007724</name>
</gene>
<feature type="compositionally biased region" description="Polar residues" evidence="2">
    <location>
        <begin position="162"/>
        <end position="171"/>
    </location>
</feature>
<dbReference type="Pfam" id="PF24883">
    <property type="entry name" value="NPHP3_N"/>
    <property type="match status" value="1"/>
</dbReference>
<feature type="compositionally biased region" description="Polar residues" evidence="2">
    <location>
        <begin position="80"/>
        <end position="94"/>
    </location>
</feature>
<feature type="compositionally biased region" description="Low complexity" evidence="2">
    <location>
        <begin position="734"/>
        <end position="748"/>
    </location>
</feature>
<feature type="compositionally biased region" description="Polar residues" evidence="2">
    <location>
        <begin position="675"/>
        <end position="692"/>
    </location>
</feature>
<feature type="compositionally biased region" description="Polar residues" evidence="2">
    <location>
        <begin position="601"/>
        <end position="610"/>
    </location>
</feature>
<dbReference type="PANTHER" id="PTHR10039">
    <property type="entry name" value="AMELOGENIN"/>
    <property type="match status" value="1"/>
</dbReference>
<sequence>MSANEMRSESEQHGSSLGSRLTKKLSKRLSIGSKEADTNHPGSNYEKDMSSGRKSVPDTQTAREQVTMASSDAAHGSAATAKQETSQIPGTQGIVTGDDSRETSAGDQVNAMSAQELDTRAGDRRSSITPGVLVYNDDIKRGPITTGIRRDTGQSTHGGVGSSQDQASNRDAQSSLASNQAQQGLNQDQMGSGMTDAGTGSAVRSTDSAYGTNEMKPHELSSSSTADGGISPTDKSSSPKSGKPGFAAFGNGPLGNIFRRASGQGSSNKNNVNDERFTQMDAQQPKSTDQSRGISGVTAAGIGIGAGAGAALGAPGVNRGVDLAGTDKAGMNTKAMNTDTVDTTGMSNAGMNTNDMSTGMSNNRGMDTRGVDAPGMSTGSMNTGTGSMNARGMNTSTMNTSPMDTSGMDTSGMSSTGMSNSHGMDTRGVDAPSMSTGNMNTGTGNMNTSGMNTSPMNTTGMNTSGMNTIGMSNTGMSNSRDMDTRGVDAPGMSTGSMNTSGMNNLSGMSTAGTGNLGMSSDKQASILKSRDGGVVRGGTAVMGGASETSKPAGSQSARMPGKEGTTATGVAGAAGLVGAAGAAGVAAKSAMPGQHGDTGTFRESSITGNDFKSKGGIQKTAESLPGHAPVAAAGGAGIVGMSPAKATQTTSVSSEPGMPGAFREAPVPTGHGPTPTKSTPSTADTGLHNSSARRLPVGLPMPSQPAPPGTRVMDLPDSSDPISLAKASSRGQHSSIPSSTTTSTTTMSTRAVRGLSMSMRKVTVLQDRLQTVSQKCKTQLGTSTSEISQRSPTVDSFFDAVATERLRWMPRDGSRLDCSLRWASRLASAVDALRKSTESFAPGAEAASQLIWGFMIMMLESDLDDTDLFDSIFGRYGRVAVGLYLLIQYESAYKNSTQLQPQATAVFADLLEMVCNTTTSVVEGFKAKESSHLTEHSVDSAFITYAKRYSTHWNNIVESSTHRVAKQSSLINSNPELGSLRQFLGVQDRPLQLILDSRLHSLAEGSFEWFNGTLYDFSIGKAPVLVMTGDAGSGKSALAQWTVERLQESSEHESWNVIPYTIRADIPVATLTLRLLKGILHQMLDHCVGDRQLQEATLAHVANAAQGAMNGASEYEVEEHLWQGIHAGLGSTIKFMFVIDGMDQIKAGDADVTDVLNKFTNILSQQNAGSKMIVFTRPLSSKTRPTGVEQTTMQTAQTRQDLVDFVTKKFRNSLLTTTKSDHLQSAVAAVVTRSQGSFSWAEMAVEYAKQQRTLAEAVSAVQSLPQPMTELLDFHLNNLDLSQREAVSVLSWLASSERPLLVEEVEELLRVNTSGPSLSTTESQDESQWSRALKPLVVTRFGVVSFAHTSIRDHVIMKAKSANVKTPLDLKEAHLDLLMRCLGWVQLRVREETDVSMDKLSMDERHRLFDKYVILEYTARYWLSHFLSSNLVTDDGEFIFASSFRKLLPTSILFARVELTCKESQFTRSSVVDLYRIATDIRRLVLGEKSLALLESVLLSARVAKYAHATYADEHCSEAWRLSQELLGQSDPITLKCTEMMTQSFMERGTMTPQQEDIMRYLILTDSEVSGVDFNQRLKYLGILVGMYKSQGDNESGLMISKQFYNGIVEKHGTNSRQSTEAAEFLAGQFSTDGSDEISRDIARTKYDNITRTMGVTDERRIKYSLYMAQLYEQQGQYAQAHTVLSSLWAGLNARDIDSVDMMDKKANVALIYYQFLRRQGRNDEAEVIMHELVSDLQTSGIQSPEMMQRVQLLRAETREMQMHDLDRSLCILMWQYYKGTHKEHTPEARNLALSLAEDMAKPVASNDPNAVSGNDRKLMVELLDSIASSPSNISVPTLLLCHNLASIYVRDEDWTGASESSRAVLRHVHPNVEQAGSHKKFTTELAPPVTDLALILAYCHFRKFHLEQASIVYDNAFGSLIASDRVPVASVLAVAKAVVEFYETTFQFPQALGLLHTVSNFLTSRLGENDKHTIDNMYREAAMAKRLEMDKEAKTTYQRIYKNTLKGDITAPAGMQAALALIDLFEREKQWGSALEVYRHVWPTIVVQDNVQPSDRRQTEVLLDQIYKGYMNILGTDTKGSNFPERYRVCSDYVNTCRNVHGPTHHKTLEATLLFAELCESHDPYTDQAIALYKQPLQTNEWVPTAQATRSLDQMNQSLPITLKHKLAQLYVRKRDSTSEARSLYTEEFQLGKKTQGYFSNTTLAWLRELALAHSRQATPTSVQQGNALLHNYVMDCLHADGDTTLMAQWARKIAAIYLECGFIEGGNNVLDELRQRVVSGPELSTLPLSDRKDAVFAASFEEVFGRRASAAQIMEEIVREMQTQQSFSRSLSSHEFIPTLITGDHLCRLQTEQNRTQAATATRNKLYEYFCATLSAMPVADRDVIKQFYKLCVKEAHHDGYKKKILTTTTKMVRDLCHSSRFQDASDLAGVLHSFLHLTDSLTTRDNIITASKLCLYLTGHQATKCDSPSIQAEMSAKSNLLLQELMTNSKSVGMEIVDLPFHELNDFITLLGEHEMFDDLEGVLTQLWTSRIVQRTWTPDVVVWIGRRLVETRFCRGSVDSAIQLCRDICYNLRQVWGSCDPVTLEMTKLLSALFTASNDHKSAAALHEGALHDLLADSDAKDHPHAADTASQHMELLRRSQSRLGTGQGSSSRSSNHVDLLTQVTNRFGLKDAQIQGVGNANGGDQFGVWSRPRRFSIDVDDLDDEGQPHHNHLRETSGGNMTHGSGAARRISVQAL</sequence>
<dbReference type="EMBL" id="WIWV01000072">
    <property type="protein sequence ID" value="KAF7714907.1"/>
    <property type="molecule type" value="Genomic_DNA"/>
</dbReference>
<feature type="region of interest" description="Disordered" evidence="2">
    <location>
        <begin position="589"/>
        <end position="622"/>
    </location>
</feature>
<feature type="compositionally biased region" description="Basic and acidic residues" evidence="2">
    <location>
        <begin position="1"/>
        <end position="12"/>
    </location>
</feature>
<dbReference type="PANTHER" id="PTHR10039:SF11">
    <property type="entry name" value="NACHT DOMAIN PROTEIN (AFU_ORTHOLOGUE AFUA_1G01490)"/>
    <property type="match status" value="1"/>
</dbReference>
<evidence type="ECO:0000313" key="4">
    <source>
        <dbReference type="EMBL" id="KAF7714907.1"/>
    </source>
</evidence>
<evidence type="ECO:0000256" key="2">
    <source>
        <dbReference type="SAM" id="MobiDB-lite"/>
    </source>
</evidence>
<dbReference type="SUPFAM" id="SSF52540">
    <property type="entry name" value="P-loop containing nucleoside triphosphate hydrolases"/>
    <property type="match status" value="1"/>
</dbReference>
<dbReference type="InterPro" id="IPR056884">
    <property type="entry name" value="NPHP3-like_N"/>
</dbReference>
<protein>
    <recommendedName>
        <fullName evidence="3">Nephrocystin 3-like N-terminal domain-containing protein</fullName>
    </recommendedName>
</protein>
<dbReference type="OrthoDB" id="2546325at2759"/>
<dbReference type="Proteomes" id="UP000631181">
    <property type="component" value="Unassembled WGS sequence"/>
</dbReference>
<feature type="domain" description="Nephrocystin 3-like N-terminal" evidence="3">
    <location>
        <begin position="1021"/>
        <end position="1177"/>
    </location>
</feature>
<feature type="region of interest" description="Disordered" evidence="2">
    <location>
        <begin position="2704"/>
        <end position="2741"/>
    </location>
</feature>
<evidence type="ECO:0000256" key="1">
    <source>
        <dbReference type="ARBA" id="ARBA00022737"/>
    </source>
</evidence>
<feature type="region of interest" description="Disordered" evidence="2">
    <location>
        <begin position="1"/>
        <end position="273"/>
    </location>
</feature>
<feature type="compositionally biased region" description="Polar residues" evidence="2">
    <location>
        <begin position="57"/>
        <end position="70"/>
    </location>
</feature>
<keyword evidence="5" id="KW-1185">Reference proteome</keyword>
<dbReference type="Gene3D" id="1.25.40.10">
    <property type="entry name" value="Tetratricopeptide repeat domain"/>
    <property type="match status" value="1"/>
</dbReference>
<feature type="compositionally biased region" description="Polar residues" evidence="2">
    <location>
        <begin position="202"/>
        <end position="211"/>
    </location>
</feature>
<proteinExistence type="predicted"/>
<feature type="region of interest" description="Disordered" evidence="2">
    <location>
        <begin position="644"/>
        <end position="748"/>
    </location>
</feature>
<evidence type="ECO:0000259" key="3">
    <source>
        <dbReference type="Pfam" id="PF24883"/>
    </source>
</evidence>
<feature type="compositionally biased region" description="Basic and acidic residues" evidence="2">
    <location>
        <begin position="117"/>
        <end position="126"/>
    </location>
</feature>
<dbReference type="InterPro" id="IPR011990">
    <property type="entry name" value="TPR-like_helical_dom_sf"/>
</dbReference>
<comment type="caution">
    <text evidence="4">The sequence shown here is derived from an EMBL/GenBank/DDBJ whole genome shotgun (WGS) entry which is preliminary data.</text>
</comment>
<dbReference type="InterPro" id="IPR027417">
    <property type="entry name" value="P-loop_NTPase"/>
</dbReference>